<evidence type="ECO:0000256" key="9">
    <source>
        <dbReference type="ARBA" id="ARBA00048359"/>
    </source>
</evidence>
<evidence type="ECO:0000259" key="13">
    <source>
        <dbReference type="Pfam" id="PF08264"/>
    </source>
</evidence>
<dbReference type="GO" id="GO:0004822">
    <property type="term" value="F:isoleucine-tRNA ligase activity"/>
    <property type="evidence" value="ECO:0007669"/>
    <property type="project" value="UniProtKB-EC"/>
</dbReference>
<dbReference type="OrthoDB" id="1706657at2759"/>
<organism evidence="14 15">
    <name type="scientific">Cordyceps fumosorosea (strain ARSEF 2679)</name>
    <name type="common">Isaria fumosorosea</name>
    <dbReference type="NCBI Taxonomy" id="1081104"/>
    <lineage>
        <taxon>Eukaryota</taxon>
        <taxon>Fungi</taxon>
        <taxon>Dikarya</taxon>
        <taxon>Ascomycota</taxon>
        <taxon>Pezizomycotina</taxon>
        <taxon>Sordariomycetes</taxon>
        <taxon>Hypocreomycetidae</taxon>
        <taxon>Hypocreales</taxon>
        <taxon>Cordycipitaceae</taxon>
        <taxon>Cordyceps</taxon>
    </lineage>
</organism>
<evidence type="ECO:0000256" key="8">
    <source>
        <dbReference type="ARBA" id="ARBA00032665"/>
    </source>
</evidence>
<dbReference type="FunFam" id="3.40.50.620:FF:000133">
    <property type="entry name" value="Isoleucyl-tRNA synthetase, cytoplasmic"/>
    <property type="match status" value="1"/>
</dbReference>
<keyword evidence="4 11" id="KW-0547">Nucleotide-binding</keyword>
<dbReference type="Pfam" id="PF19302">
    <property type="entry name" value="DUF5915"/>
    <property type="match status" value="1"/>
</dbReference>
<sequence length="1083" mass="123697">MSVNFSKLEEDTLRFWDDIDAFATQLKLTENGPRFSFYDGPPFATGLPHYGHLLTSTIKDIIPRYWSMKGYYVVRRFGWDTHGVPVEYEIDKRLGMSGRDAVQQMGVAKYNAECRGIVMRYASEWRDTIRRLGRWIDMDDDYKAMDVNFMETEWWVFKRLFDKGLVYRSYQVMPYSTALCTPLSHMESKQAERMTQDPAIVVSFPVLAQTDHSNTSLLVYTTTPWTLPSNLLIAVHKDFEYLKILDENTGRHYITLENGLRMLYKDPAKAKYKLLSKMKGHEMVGWKYEPLFSYFAEQFSDCFQIIAADYVEACEGTGLVPQSPAFGEEDYETATAAGFISPRRLPPCPVDEKGLFTSKVVEYAGQHVKAADKGILRDLRKTGRLVHESQIMHSDKFCWRSDTQLIRRAVSSWFVKVTEDLPTMQRNLQGTKWVPSFVKDKRFANWVSGAHDWNVSRNRYWGTPIPIWASDDYEELVCVGSIEELRRLSGYDGPLDDLHRDKIDHITIPSKSGKGRLHRVSEILDCWFDSGCMPYASIHYPFENSDAFENGHFPADFIAEGLDQTRGWFYTLTVLGNLLFEKSPFKNVLVNGMVLAEDGKKMSKSLKNYPAPTRVFDDYGSDALRLYLISSPVVKAEPLRFKEAGVKEIISSVLLPLWNSYRFFSEQAALYKINHGENLVMSPDFAATDLANVMDRWILAHCQSLLQFVEQEMAAYRLFTVVPRLVTTIDSLTNWYIRCNRKRLKGVASFDQNDTFTALQCLLQVLFTLVRTLAPFTPFITEHIYRLLKPHLAPVLSQFQDSRSVHFLPFPTLQHDLFDEGIQQKVQLVQQVIQLGRVARERNGISLRTPLSRAVVIADERQLKELESVSGYVQEELNIHTVILSSDEAKYDVVLEARVDWPTLGKKLKKQVQSVRKALPGLAQDQLRTFQQTKVLEIAGVTLGDGDITLVRSVRQRNNGEDGKPRWEATFGDGVMVLLDIESSAELEAEGLVRDLISRVQKLRKQANLVPTEDVRMAYAVLADSEGLSLNTAIADHKHLIASALRGELFLETHKSMKASETCILREVQNISGVTIELALFRD</sequence>
<keyword evidence="7 11" id="KW-0030">Aminoacyl-tRNA synthetase</keyword>
<evidence type="ECO:0000259" key="12">
    <source>
        <dbReference type="Pfam" id="PF00133"/>
    </source>
</evidence>
<evidence type="ECO:0000256" key="3">
    <source>
        <dbReference type="ARBA" id="ARBA00022598"/>
    </source>
</evidence>
<dbReference type="GO" id="GO:0000049">
    <property type="term" value="F:tRNA binding"/>
    <property type="evidence" value="ECO:0007669"/>
    <property type="project" value="InterPro"/>
</dbReference>
<name>A0A167YCL0_CORFA</name>
<dbReference type="AlphaFoldDB" id="A0A167YCL0"/>
<evidence type="ECO:0000256" key="4">
    <source>
        <dbReference type="ARBA" id="ARBA00022741"/>
    </source>
</evidence>
<dbReference type="GO" id="GO:0006428">
    <property type="term" value="P:isoleucyl-tRNA aminoacylation"/>
    <property type="evidence" value="ECO:0007669"/>
    <property type="project" value="InterPro"/>
</dbReference>
<dbReference type="CDD" id="cd00818">
    <property type="entry name" value="IleRS_core"/>
    <property type="match status" value="1"/>
</dbReference>
<protein>
    <recommendedName>
        <fullName evidence="10">Isoleucine--tRNA ligase, cytoplasmic</fullName>
        <ecNumber evidence="2">6.1.1.5</ecNumber>
    </recommendedName>
    <alternativeName>
        <fullName evidence="8">Isoleucyl-tRNA synthetase</fullName>
    </alternativeName>
</protein>
<feature type="domain" description="Methionyl/Valyl/Leucyl/Isoleucyl-tRNA synthetase anticodon-binding" evidence="13">
    <location>
        <begin position="695"/>
        <end position="852"/>
    </location>
</feature>
<comment type="similarity">
    <text evidence="1 11">Belongs to the class-I aminoacyl-tRNA synthetase family.</text>
</comment>
<proteinExistence type="inferred from homology"/>
<comment type="caution">
    <text evidence="14">The sequence shown here is derived from an EMBL/GenBank/DDBJ whole genome shotgun (WGS) entry which is preliminary data.</text>
</comment>
<dbReference type="Gene3D" id="3.90.740.10">
    <property type="entry name" value="Valyl/Leucyl/Isoleucyl-tRNA synthetase, editing domain"/>
    <property type="match status" value="1"/>
</dbReference>
<dbReference type="EC" id="6.1.1.5" evidence="2"/>
<feature type="domain" description="Aminoacyl-tRNA synthetase class Ia" evidence="12">
    <location>
        <begin position="13"/>
        <end position="637"/>
    </location>
</feature>
<dbReference type="Proteomes" id="UP000076744">
    <property type="component" value="Unassembled WGS sequence"/>
</dbReference>
<evidence type="ECO:0000256" key="2">
    <source>
        <dbReference type="ARBA" id="ARBA00013165"/>
    </source>
</evidence>
<evidence type="ECO:0000256" key="5">
    <source>
        <dbReference type="ARBA" id="ARBA00022840"/>
    </source>
</evidence>
<dbReference type="PANTHER" id="PTHR42780:SF1">
    <property type="entry name" value="ISOLEUCINE--TRNA LIGASE, CYTOPLASMIC"/>
    <property type="match status" value="1"/>
</dbReference>
<dbReference type="InterPro" id="IPR009080">
    <property type="entry name" value="tRNAsynth_Ia_anticodon-bd"/>
</dbReference>
<evidence type="ECO:0000256" key="11">
    <source>
        <dbReference type="RuleBase" id="RU363035"/>
    </source>
</evidence>
<dbReference type="RefSeq" id="XP_018705192.1">
    <property type="nucleotide sequence ID" value="XM_018847612.1"/>
</dbReference>
<dbReference type="InterPro" id="IPR013155">
    <property type="entry name" value="M/V/L/I-tRNA-synth_anticd-bd"/>
</dbReference>
<accession>A0A167YCL0</accession>
<keyword evidence="5 11" id="KW-0067">ATP-binding</keyword>
<evidence type="ECO:0000313" key="15">
    <source>
        <dbReference type="Proteomes" id="UP000076744"/>
    </source>
</evidence>
<dbReference type="Gene3D" id="1.10.730.10">
    <property type="entry name" value="Isoleucyl-tRNA Synthetase, Domain 1"/>
    <property type="match status" value="1"/>
</dbReference>
<dbReference type="InterPro" id="IPR002301">
    <property type="entry name" value="Ile-tRNA-ligase"/>
</dbReference>
<dbReference type="Gene3D" id="3.40.50.620">
    <property type="entry name" value="HUPs"/>
    <property type="match status" value="2"/>
</dbReference>
<dbReference type="InterPro" id="IPR033709">
    <property type="entry name" value="Anticodon_Ile_ABEc"/>
</dbReference>
<reference evidence="14 15" key="1">
    <citation type="journal article" date="2016" name="Genome Biol. Evol.">
        <title>Divergent and convergent evolution of fungal pathogenicity.</title>
        <authorList>
            <person name="Shang Y."/>
            <person name="Xiao G."/>
            <person name="Zheng P."/>
            <person name="Cen K."/>
            <person name="Zhan S."/>
            <person name="Wang C."/>
        </authorList>
    </citation>
    <scope>NUCLEOTIDE SEQUENCE [LARGE SCALE GENOMIC DNA]</scope>
    <source>
        <strain evidence="14 15">ARSEF 2679</strain>
    </source>
</reference>
<dbReference type="GO" id="GO:0002161">
    <property type="term" value="F:aminoacyl-tRNA deacylase activity"/>
    <property type="evidence" value="ECO:0007669"/>
    <property type="project" value="InterPro"/>
</dbReference>
<dbReference type="GO" id="GO:0005524">
    <property type="term" value="F:ATP binding"/>
    <property type="evidence" value="ECO:0007669"/>
    <property type="project" value="UniProtKB-KW"/>
</dbReference>
<keyword evidence="6 11" id="KW-0648">Protein biosynthesis</keyword>
<dbReference type="SUPFAM" id="SSF47323">
    <property type="entry name" value="Anticodon-binding domain of a subclass of class I aminoacyl-tRNA synthetases"/>
    <property type="match status" value="1"/>
</dbReference>
<dbReference type="InterPro" id="IPR001412">
    <property type="entry name" value="aa-tRNA-synth_I_CS"/>
</dbReference>
<dbReference type="GeneID" id="30020298"/>
<dbReference type="FunFam" id="1.10.730.10:FF:000004">
    <property type="entry name" value="Isoleucyl-tRNA synthetase, cytoplasmic"/>
    <property type="match status" value="1"/>
</dbReference>
<dbReference type="Pfam" id="PF00133">
    <property type="entry name" value="tRNA-synt_1"/>
    <property type="match status" value="1"/>
</dbReference>
<keyword evidence="15" id="KW-1185">Reference proteome</keyword>
<dbReference type="CDD" id="cd07961">
    <property type="entry name" value="Anticodon_Ia_Ile_ABEc"/>
    <property type="match status" value="1"/>
</dbReference>
<comment type="catalytic activity">
    <reaction evidence="9">
        <text>tRNA(Ile) + L-isoleucine + ATP = L-isoleucyl-tRNA(Ile) + AMP + diphosphate</text>
        <dbReference type="Rhea" id="RHEA:11060"/>
        <dbReference type="Rhea" id="RHEA-COMP:9666"/>
        <dbReference type="Rhea" id="RHEA-COMP:9695"/>
        <dbReference type="ChEBI" id="CHEBI:30616"/>
        <dbReference type="ChEBI" id="CHEBI:33019"/>
        <dbReference type="ChEBI" id="CHEBI:58045"/>
        <dbReference type="ChEBI" id="CHEBI:78442"/>
        <dbReference type="ChEBI" id="CHEBI:78528"/>
        <dbReference type="ChEBI" id="CHEBI:456215"/>
        <dbReference type="EC" id="6.1.1.5"/>
    </reaction>
</comment>
<keyword evidence="3 11" id="KW-0436">Ligase</keyword>
<dbReference type="InterPro" id="IPR023586">
    <property type="entry name" value="Ile-tRNA-ligase_type2"/>
</dbReference>
<dbReference type="SUPFAM" id="SSF52374">
    <property type="entry name" value="Nucleotidylyl transferase"/>
    <property type="match status" value="1"/>
</dbReference>
<gene>
    <name evidence="14" type="ORF">ISF_04006</name>
</gene>
<dbReference type="PANTHER" id="PTHR42780">
    <property type="entry name" value="SOLEUCYL-TRNA SYNTHETASE"/>
    <property type="match status" value="1"/>
</dbReference>
<dbReference type="InterPro" id="IPR002300">
    <property type="entry name" value="aa-tRNA-synth_Ia"/>
</dbReference>
<evidence type="ECO:0000256" key="7">
    <source>
        <dbReference type="ARBA" id="ARBA00023146"/>
    </source>
</evidence>
<evidence type="ECO:0000256" key="10">
    <source>
        <dbReference type="ARBA" id="ARBA00069879"/>
    </source>
</evidence>
<evidence type="ECO:0000256" key="1">
    <source>
        <dbReference type="ARBA" id="ARBA00005594"/>
    </source>
</evidence>
<dbReference type="FunFam" id="3.40.50.620:FF:000023">
    <property type="entry name" value="Isoleucyl-tRNA synthetase,cytoplasmic"/>
    <property type="match status" value="1"/>
</dbReference>
<dbReference type="NCBIfam" id="TIGR00392">
    <property type="entry name" value="ileS"/>
    <property type="match status" value="1"/>
</dbReference>
<dbReference type="PROSITE" id="PS00178">
    <property type="entry name" value="AA_TRNA_LIGASE_I"/>
    <property type="match status" value="1"/>
</dbReference>
<dbReference type="EMBL" id="AZHB01000008">
    <property type="protein sequence ID" value="OAA66168.1"/>
    <property type="molecule type" value="Genomic_DNA"/>
</dbReference>
<evidence type="ECO:0000256" key="6">
    <source>
        <dbReference type="ARBA" id="ARBA00022917"/>
    </source>
</evidence>
<evidence type="ECO:0000313" key="14">
    <source>
        <dbReference type="EMBL" id="OAA66168.1"/>
    </source>
</evidence>
<dbReference type="Pfam" id="PF08264">
    <property type="entry name" value="Anticodon_1"/>
    <property type="match status" value="1"/>
</dbReference>
<dbReference type="PRINTS" id="PR00984">
    <property type="entry name" value="TRNASYNTHILE"/>
</dbReference>
<dbReference type="STRING" id="1081104.A0A167YCL0"/>
<dbReference type="InterPro" id="IPR014729">
    <property type="entry name" value="Rossmann-like_a/b/a_fold"/>
</dbReference>
<dbReference type="SUPFAM" id="SSF50677">
    <property type="entry name" value="ValRS/IleRS/LeuRS editing domain"/>
    <property type="match status" value="1"/>
</dbReference>
<dbReference type="InterPro" id="IPR009008">
    <property type="entry name" value="Val/Leu/Ile-tRNA-synth_edit"/>
</dbReference>